<dbReference type="GO" id="GO:0005886">
    <property type="term" value="C:plasma membrane"/>
    <property type="evidence" value="ECO:0007669"/>
    <property type="project" value="TreeGrafter"/>
</dbReference>
<dbReference type="Pfam" id="PF02606">
    <property type="entry name" value="LpxK"/>
    <property type="match status" value="1"/>
</dbReference>
<organism evidence="15 16">
    <name type="scientific">Methylophaga frappieri (strain ATCC BAA-2434 / DSM 25690 / JAM7)</name>
    <dbReference type="NCBI Taxonomy" id="754477"/>
    <lineage>
        <taxon>Bacteria</taxon>
        <taxon>Pseudomonadati</taxon>
        <taxon>Pseudomonadota</taxon>
        <taxon>Gammaproteobacteria</taxon>
        <taxon>Thiotrichales</taxon>
        <taxon>Piscirickettsiaceae</taxon>
        <taxon>Methylophaga</taxon>
    </lineage>
</organism>
<keyword evidence="14" id="KW-0472">Membrane</keyword>
<dbReference type="PATRIC" id="fig|754477.3.peg.1272"/>
<dbReference type="PANTHER" id="PTHR42724:SF1">
    <property type="entry name" value="TETRAACYLDISACCHARIDE 4'-KINASE, MITOCHONDRIAL-RELATED"/>
    <property type="match status" value="1"/>
</dbReference>
<comment type="pathway">
    <text evidence="2 13">Glycolipid biosynthesis; lipid IV(A) biosynthesis; lipid IV(A) from (3R)-3-hydroxytetradecanoyl-[acyl-carrier-protein] and UDP-N-acetyl-alpha-D-glucosamine: step 6/6.</text>
</comment>
<dbReference type="HAMAP" id="MF_00409">
    <property type="entry name" value="LpxK"/>
    <property type="match status" value="1"/>
</dbReference>
<name>I1YHP8_METFJ</name>
<accession>I1YHP8</accession>
<dbReference type="PANTHER" id="PTHR42724">
    <property type="entry name" value="TETRAACYLDISACCHARIDE 4'-KINASE"/>
    <property type="match status" value="1"/>
</dbReference>
<reference evidence="15 16" key="1">
    <citation type="journal article" date="2012" name="J. Bacteriol.">
        <title>Complete genome sequences of Methylophaga sp. strain JAM1 and Methylophaga sp. strain JAM7.</title>
        <authorList>
            <person name="Villeneuve C."/>
            <person name="Martineau C."/>
            <person name="Mauffrey F."/>
            <person name="Villemur R."/>
        </authorList>
    </citation>
    <scope>NUCLEOTIDE SEQUENCE [LARGE SCALE GENOMIC DNA]</scope>
    <source>
        <strain evidence="15 16">JAM7</strain>
    </source>
</reference>
<evidence type="ECO:0000256" key="9">
    <source>
        <dbReference type="ARBA" id="ARBA00022777"/>
    </source>
</evidence>
<dbReference type="KEGG" id="mec:Q7C_1291"/>
<dbReference type="GO" id="GO:0005524">
    <property type="term" value="F:ATP binding"/>
    <property type="evidence" value="ECO:0007669"/>
    <property type="project" value="UniProtKB-UniRule"/>
</dbReference>
<evidence type="ECO:0000256" key="14">
    <source>
        <dbReference type="SAM" id="Phobius"/>
    </source>
</evidence>
<dbReference type="InterPro" id="IPR003758">
    <property type="entry name" value="LpxK"/>
</dbReference>
<dbReference type="RefSeq" id="WP_014703861.1">
    <property type="nucleotide sequence ID" value="NC_017856.1"/>
</dbReference>
<dbReference type="AlphaFoldDB" id="I1YHP8"/>
<sequence>MQWLTDSWYQRRWWTWLLWPLSGLFRLVVALRRFAYQTGLFRRVALPVPVIVVGNLTAGGSGKTPLVLWLAEQLREQGWQPGIISRGYGGKSPHYPLVVTENTNAAHCGDEPKLLAMRAGCPVVVGPDRVAAGQQLLATQPCNVLLCDDGLQHYRLHRDIEIAVTDMHRGFGNGFCLPAGPLREPISRLKQVDYHVEHGAAKALFAMRLQLTKAINLRTGQHKALSAWQGKKVHAVAGIGHPPRFFEQLQQSGLNLIAHAFADHHRYVVEDFHFNSDLPVLMTEKDAVKCRSFAQANWWYVPAETELSPTLLAAVITQLKDVANG</sequence>
<gene>
    <name evidence="13" type="primary">lpxK</name>
    <name evidence="15" type="ordered locus">Q7C_1291</name>
</gene>
<dbReference type="UniPathway" id="UPA00359">
    <property type="reaction ID" value="UER00482"/>
</dbReference>
<keyword evidence="7 13" id="KW-0808">Transferase</keyword>
<dbReference type="Proteomes" id="UP000009145">
    <property type="component" value="Chromosome"/>
</dbReference>
<evidence type="ECO:0000313" key="15">
    <source>
        <dbReference type="EMBL" id="AFJ02441.1"/>
    </source>
</evidence>
<keyword evidence="14" id="KW-1133">Transmembrane helix</keyword>
<keyword evidence="10 13" id="KW-0067">ATP-binding</keyword>
<evidence type="ECO:0000256" key="6">
    <source>
        <dbReference type="ARBA" id="ARBA00022556"/>
    </source>
</evidence>
<keyword evidence="9 13" id="KW-0418">Kinase</keyword>
<dbReference type="eggNOG" id="COG1663">
    <property type="taxonomic scope" value="Bacteria"/>
</dbReference>
<evidence type="ECO:0000256" key="8">
    <source>
        <dbReference type="ARBA" id="ARBA00022741"/>
    </source>
</evidence>
<dbReference type="EC" id="2.7.1.130" evidence="3 13"/>
<comment type="function">
    <text evidence="1 13">Transfers the gamma-phosphate of ATP to the 4'-position of a tetraacyldisaccharide 1-phosphate intermediate (termed DS-1-P) to form tetraacyldisaccharide 1,4'-bis-phosphate (lipid IVA).</text>
</comment>
<keyword evidence="8 13" id="KW-0547">Nucleotide-binding</keyword>
<dbReference type="SUPFAM" id="SSF52540">
    <property type="entry name" value="P-loop containing nucleoside triphosphate hydrolases"/>
    <property type="match status" value="1"/>
</dbReference>
<evidence type="ECO:0000256" key="1">
    <source>
        <dbReference type="ARBA" id="ARBA00002274"/>
    </source>
</evidence>
<dbReference type="EMBL" id="CP003380">
    <property type="protein sequence ID" value="AFJ02441.1"/>
    <property type="molecule type" value="Genomic_DNA"/>
</dbReference>
<evidence type="ECO:0000313" key="16">
    <source>
        <dbReference type="Proteomes" id="UP000009145"/>
    </source>
</evidence>
<evidence type="ECO:0000256" key="2">
    <source>
        <dbReference type="ARBA" id="ARBA00004870"/>
    </source>
</evidence>
<comment type="catalytic activity">
    <reaction evidence="13">
        <text>a lipid A disaccharide + ATP = a lipid IVA + ADP + H(+)</text>
        <dbReference type="Rhea" id="RHEA:67840"/>
        <dbReference type="ChEBI" id="CHEBI:15378"/>
        <dbReference type="ChEBI" id="CHEBI:30616"/>
        <dbReference type="ChEBI" id="CHEBI:176343"/>
        <dbReference type="ChEBI" id="CHEBI:176425"/>
        <dbReference type="ChEBI" id="CHEBI:456216"/>
        <dbReference type="EC" id="2.7.1.130"/>
    </reaction>
</comment>
<dbReference type="GO" id="GO:0009244">
    <property type="term" value="P:lipopolysaccharide core region biosynthetic process"/>
    <property type="evidence" value="ECO:0007669"/>
    <property type="project" value="TreeGrafter"/>
</dbReference>
<dbReference type="NCBIfam" id="TIGR00682">
    <property type="entry name" value="lpxK"/>
    <property type="match status" value="1"/>
</dbReference>
<evidence type="ECO:0000256" key="7">
    <source>
        <dbReference type="ARBA" id="ARBA00022679"/>
    </source>
</evidence>
<keyword evidence="11 13" id="KW-0443">Lipid metabolism</keyword>
<keyword evidence="6 13" id="KW-0441">Lipid A biosynthesis</keyword>
<evidence type="ECO:0000256" key="10">
    <source>
        <dbReference type="ARBA" id="ARBA00022840"/>
    </source>
</evidence>
<proteinExistence type="inferred from homology"/>
<dbReference type="GO" id="GO:0009245">
    <property type="term" value="P:lipid A biosynthetic process"/>
    <property type="evidence" value="ECO:0007669"/>
    <property type="project" value="UniProtKB-UniRule"/>
</dbReference>
<dbReference type="HOGENOM" id="CLU_038816_2_0_6"/>
<evidence type="ECO:0000256" key="5">
    <source>
        <dbReference type="ARBA" id="ARBA00022516"/>
    </source>
</evidence>
<feature type="binding site" evidence="13">
    <location>
        <begin position="57"/>
        <end position="64"/>
    </location>
    <ligand>
        <name>ATP</name>
        <dbReference type="ChEBI" id="CHEBI:30616"/>
    </ligand>
</feature>
<evidence type="ECO:0000256" key="13">
    <source>
        <dbReference type="HAMAP-Rule" id="MF_00409"/>
    </source>
</evidence>
<protein>
    <recommendedName>
        <fullName evidence="4 13">Tetraacyldisaccharide 4'-kinase</fullName>
        <ecNumber evidence="3 13">2.7.1.130</ecNumber>
    </recommendedName>
    <alternativeName>
        <fullName evidence="12 13">Lipid A 4'-kinase</fullName>
    </alternativeName>
</protein>
<keyword evidence="14" id="KW-0812">Transmembrane</keyword>
<evidence type="ECO:0000256" key="12">
    <source>
        <dbReference type="ARBA" id="ARBA00029757"/>
    </source>
</evidence>
<keyword evidence="5 13" id="KW-0444">Lipid biosynthesis</keyword>
<evidence type="ECO:0000256" key="4">
    <source>
        <dbReference type="ARBA" id="ARBA00016436"/>
    </source>
</evidence>
<keyword evidence="16" id="KW-1185">Reference proteome</keyword>
<comment type="similarity">
    <text evidence="13">Belongs to the LpxK family.</text>
</comment>
<feature type="transmembrane region" description="Helical" evidence="14">
    <location>
        <begin position="13"/>
        <end position="34"/>
    </location>
</feature>
<dbReference type="OrthoDB" id="9766423at2"/>
<evidence type="ECO:0000256" key="3">
    <source>
        <dbReference type="ARBA" id="ARBA00012071"/>
    </source>
</evidence>
<dbReference type="STRING" id="754477.Q7C_1291"/>
<dbReference type="InterPro" id="IPR027417">
    <property type="entry name" value="P-loop_NTPase"/>
</dbReference>
<dbReference type="GO" id="GO:0009029">
    <property type="term" value="F:lipid-A 4'-kinase activity"/>
    <property type="evidence" value="ECO:0007669"/>
    <property type="project" value="UniProtKB-UniRule"/>
</dbReference>
<evidence type="ECO:0000256" key="11">
    <source>
        <dbReference type="ARBA" id="ARBA00023098"/>
    </source>
</evidence>